<evidence type="ECO:0000313" key="1">
    <source>
        <dbReference type="EMBL" id="KAF3192651.1"/>
    </source>
</evidence>
<dbReference type="AlphaFoldDB" id="A0A7C8Q5U0"/>
<name>A0A7C8Q5U0_ORBOL</name>
<dbReference type="EMBL" id="JAABOE010000001">
    <property type="protein sequence ID" value="KAF3192651.1"/>
    <property type="molecule type" value="Genomic_DNA"/>
</dbReference>
<accession>A0A7C8Q5U0</accession>
<protein>
    <submittedName>
        <fullName evidence="1">Uncharacterized protein</fullName>
    </submittedName>
</protein>
<evidence type="ECO:0000313" key="2">
    <source>
        <dbReference type="Proteomes" id="UP000479691"/>
    </source>
</evidence>
<reference evidence="1 2" key="1">
    <citation type="submission" date="2019-06" db="EMBL/GenBank/DDBJ databases">
        <authorList>
            <person name="Palmer J.M."/>
        </authorList>
    </citation>
    <scope>NUCLEOTIDE SEQUENCE [LARGE SCALE GENOMIC DNA]</scope>
    <source>
        <strain evidence="1 2">TWF788</strain>
    </source>
</reference>
<comment type="caution">
    <text evidence="1">The sequence shown here is derived from an EMBL/GenBank/DDBJ whole genome shotgun (WGS) entry which is preliminary data.</text>
</comment>
<dbReference type="Proteomes" id="UP000479691">
    <property type="component" value="Unassembled WGS sequence"/>
</dbReference>
<sequence length="180" mass="20388">MNTVWQESPLQVRISWLHNPCDQGAASSTNPLCPTSMKYLYFSRPSFDMSKASKPFGQAGQLLQMQQIQLGLPWLPQHHWLLTESTSHLASQPKDFARINLIFWDASFSTIPDMDDRSFFKLSLIEDGKSGWEKDGQNLSELEADRGLKLGTVMDSPRSGRRFVPRARLSNSSMRLVDIG</sequence>
<proteinExistence type="predicted"/>
<organism evidence="1 2">
    <name type="scientific">Orbilia oligospora</name>
    <name type="common">Nematode-trapping fungus</name>
    <name type="synonym">Arthrobotrys oligospora</name>
    <dbReference type="NCBI Taxonomy" id="2813651"/>
    <lineage>
        <taxon>Eukaryota</taxon>
        <taxon>Fungi</taxon>
        <taxon>Dikarya</taxon>
        <taxon>Ascomycota</taxon>
        <taxon>Pezizomycotina</taxon>
        <taxon>Orbiliomycetes</taxon>
        <taxon>Orbiliales</taxon>
        <taxon>Orbiliaceae</taxon>
        <taxon>Orbilia</taxon>
    </lineage>
</organism>
<gene>
    <name evidence="1" type="ORF">TWF788_000260</name>
</gene>